<dbReference type="GO" id="GO:0032259">
    <property type="term" value="P:methylation"/>
    <property type="evidence" value="ECO:0007669"/>
    <property type="project" value="UniProtKB-KW"/>
</dbReference>
<protein>
    <submittedName>
        <fullName evidence="4">Methyltransferase</fullName>
        <ecNumber evidence="4">2.1.1.-</ecNumber>
    </submittedName>
</protein>
<dbReference type="GO" id="GO:0008168">
    <property type="term" value="F:methyltransferase activity"/>
    <property type="evidence" value="ECO:0007669"/>
    <property type="project" value="UniProtKB-KW"/>
</dbReference>
<evidence type="ECO:0000313" key="5">
    <source>
        <dbReference type="Proteomes" id="UP000094463"/>
    </source>
</evidence>
<dbReference type="PANTHER" id="PTHR43861">
    <property type="entry name" value="TRANS-ACONITATE 2-METHYLTRANSFERASE-RELATED"/>
    <property type="match status" value="1"/>
</dbReference>
<dbReference type="Pfam" id="PF13649">
    <property type="entry name" value="Methyltransf_25"/>
    <property type="match status" value="1"/>
</dbReference>
<proteinExistence type="predicted"/>
<dbReference type="STRING" id="632773.BBEV_1534"/>
<dbReference type="SUPFAM" id="SSF53335">
    <property type="entry name" value="S-adenosyl-L-methionine-dependent methyltransferases"/>
    <property type="match status" value="1"/>
</dbReference>
<organism evidence="4 5">
    <name type="scientific">Salisediminibacterium beveridgei</name>
    <dbReference type="NCBI Taxonomy" id="632773"/>
    <lineage>
        <taxon>Bacteria</taxon>
        <taxon>Bacillati</taxon>
        <taxon>Bacillota</taxon>
        <taxon>Bacilli</taxon>
        <taxon>Bacillales</taxon>
        <taxon>Bacillaceae</taxon>
        <taxon>Salisediminibacterium</taxon>
    </lineage>
</organism>
<keyword evidence="5" id="KW-1185">Reference proteome</keyword>
<sequence length="239" mass="26987">MDFYTRINHHYDHLFPVKKQAVELIESLTEGNGPIIDLAAGTGNEVIALASKNYRTIGLDLNEEMIKTAKEKSKSVAEKAEFYVKDIRRLNDLNITNASSIYCIGNSIVHLSSQAEISQVLEDSYHSLESGGSLMIQTVNFDWVKNQHITSLPALNNPDHDVVFERHYIHHESSITFKGILHSGTEKNEIETMLLPITSIDWETMIRKSSFQNFSIYSDFKKASFSPNSPALILIITKN</sequence>
<keyword evidence="1 4" id="KW-0489">Methyltransferase</keyword>
<dbReference type="InterPro" id="IPR041698">
    <property type="entry name" value="Methyltransf_25"/>
</dbReference>
<dbReference type="OrthoDB" id="9791837at2"/>
<dbReference type="InterPro" id="IPR029063">
    <property type="entry name" value="SAM-dependent_MTases_sf"/>
</dbReference>
<evidence type="ECO:0000313" key="4">
    <source>
        <dbReference type="EMBL" id="AOM82896.1"/>
    </source>
</evidence>
<dbReference type="Proteomes" id="UP000094463">
    <property type="component" value="Chromosome"/>
</dbReference>
<evidence type="ECO:0000256" key="2">
    <source>
        <dbReference type="ARBA" id="ARBA00022679"/>
    </source>
</evidence>
<evidence type="ECO:0000259" key="3">
    <source>
        <dbReference type="Pfam" id="PF13649"/>
    </source>
</evidence>
<dbReference type="PANTHER" id="PTHR43861:SF1">
    <property type="entry name" value="TRANS-ACONITATE 2-METHYLTRANSFERASE"/>
    <property type="match status" value="1"/>
</dbReference>
<dbReference type="RefSeq" id="WP_069364935.1">
    <property type="nucleotide sequence ID" value="NZ_CP012502.1"/>
</dbReference>
<dbReference type="AlphaFoldDB" id="A0A1D7QV49"/>
<name>A0A1D7QV49_9BACI</name>
<dbReference type="KEGG" id="bbev:BBEV_1534"/>
<dbReference type="EMBL" id="CP012502">
    <property type="protein sequence ID" value="AOM82896.1"/>
    <property type="molecule type" value="Genomic_DNA"/>
</dbReference>
<evidence type="ECO:0000256" key="1">
    <source>
        <dbReference type="ARBA" id="ARBA00022603"/>
    </source>
</evidence>
<reference evidence="4 5" key="1">
    <citation type="submission" date="2015-08" db="EMBL/GenBank/DDBJ databases">
        <title>The complete genome sequence of Bacillus beveridgei MLTeJB.</title>
        <authorList>
            <person name="Hanson T.E."/>
            <person name="Mesa C."/>
            <person name="Basesman S.M."/>
            <person name="Oremland R.S."/>
        </authorList>
    </citation>
    <scope>NUCLEOTIDE SEQUENCE [LARGE SCALE GENOMIC DNA]</scope>
    <source>
        <strain evidence="4 5">MLTeJB</strain>
    </source>
</reference>
<dbReference type="Gene3D" id="3.40.50.150">
    <property type="entry name" value="Vaccinia Virus protein VP39"/>
    <property type="match status" value="1"/>
</dbReference>
<dbReference type="Gene3D" id="2.20.25.110">
    <property type="entry name" value="S-adenosyl-L-methionine-dependent methyltransferases"/>
    <property type="match status" value="1"/>
</dbReference>
<feature type="domain" description="Methyltransferase" evidence="3">
    <location>
        <begin position="35"/>
        <end position="132"/>
    </location>
</feature>
<dbReference type="CDD" id="cd02440">
    <property type="entry name" value="AdoMet_MTases"/>
    <property type="match status" value="1"/>
</dbReference>
<keyword evidence="2 4" id="KW-0808">Transferase</keyword>
<dbReference type="EC" id="2.1.1.-" evidence="4"/>
<gene>
    <name evidence="4" type="ORF">BBEV_1534</name>
</gene>
<accession>A0A1D7QV49</accession>